<comment type="caution">
    <text evidence="2">The sequence shown here is derived from an EMBL/GenBank/DDBJ whole genome shotgun (WGS) entry which is preliminary data.</text>
</comment>
<keyword evidence="1" id="KW-0472">Membrane</keyword>
<dbReference type="EMBL" id="VSSQ01038954">
    <property type="protein sequence ID" value="MPM91963.1"/>
    <property type="molecule type" value="Genomic_DNA"/>
</dbReference>
<name>A0A645DTQ0_9ZZZZ</name>
<evidence type="ECO:0000313" key="2">
    <source>
        <dbReference type="EMBL" id="MPM91963.1"/>
    </source>
</evidence>
<evidence type="ECO:0008006" key="3">
    <source>
        <dbReference type="Google" id="ProtNLM"/>
    </source>
</evidence>
<proteinExistence type="predicted"/>
<keyword evidence="1" id="KW-0812">Transmembrane</keyword>
<keyword evidence="1" id="KW-1133">Transmembrane helix</keyword>
<protein>
    <recommendedName>
        <fullName evidence="3">DUF4956 domain-containing protein</fullName>
    </recommendedName>
</protein>
<feature type="transmembrane region" description="Helical" evidence="1">
    <location>
        <begin position="20"/>
        <end position="53"/>
    </location>
</feature>
<reference evidence="2" key="1">
    <citation type="submission" date="2019-08" db="EMBL/GenBank/DDBJ databases">
        <authorList>
            <person name="Kucharzyk K."/>
            <person name="Murdoch R.W."/>
            <person name="Higgins S."/>
            <person name="Loffler F."/>
        </authorList>
    </citation>
    <scope>NUCLEOTIDE SEQUENCE</scope>
</reference>
<dbReference type="AlphaFoldDB" id="A0A645DTQ0"/>
<sequence length="139" mass="15886">MVGALSIVRFRTAIKDPIDLIFLFWAVAAGIAVGARIYWVVLFGNLIVGLTFWIMTKLKPKKLVYLLVISYRNEATPQIQETLNKMNYIVRSKITKKDTTEMTLELYLRDQNVQITERLAAIENVLNVSLISYNGDFAQ</sequence>
<organism evidence="2">
    <name type="scientific">bioreactor metagenome</name>
    <dbReference type="NCBI Taxonomy" id="1076179"/>
    <lineage>
        <taxon>unclassified sequences</taxon>
        <taxon>metagenomes</taxon>
        <taxon>ecological metagenomes</taxon>
    </lineage>
</organism>
<gene>
    <name evidence="2" type="ORF">SDC9_139097</name>
</gene>
<accession>A0A645DTQ0</accession>
<evidence type="ECO:0000256" key="1">
    <source>
        <dbReference type="SAM" id="Phobius"/>
    </source>
</evidence>